<organism evidence="1 2">
    <name type="scientific">Acer saccharum</name>
    <name type="common">Sugar maple</name>
    <dbReference type="NCBI Taxonomy" id="4024"/>
    <lineage>
        <taxon>Eukaryota</taxon>
        <taxon>Viridiplantae</taxon>
        <taxon>Streptophyta</taxon>
        <taxon>Embryophyta</taxon>
        <taxon>Tracheophyta</taxon>
        <taxon>Spermatophyta</taxon>
        <taxon>Magnoliopsida</taxon>
        <taxon>eudicotyledons</taxon>
        <taxon>Gunneridae</taxon>
        <taxon>Pentapetalae</taxon>
        <taxon>rosids</taxon>
        <taxon>malvids</taxon>
        <taxon>Sapindales</taxon>
        <taxon>Sapindaceae</taxon>
        <taxon>Hippocastanoideae</taxon>
        <taxon>Acereae</taxon>
        <taxon>Acer</taxon>
    </lineage>
</organism>
<evidence type="ECO:0000313" key="1">
    <source>
        <dbReference type="EMBL" id="KAK0593216.1"/>
    </source>
</evidence>
<dbReference type="AlphaFoldDB" id="A0AA39VWH7"/>
<reference evidence="1" key="2">
    <citation type="submission" date="2023-06" db="EMBL/GenBank/DDBJ databases">
        <authorList>
            <person name="Swenson N.G."/>
            <person name="Wegrzyn J.L."/>
            <person name="Mcevoy S.L."/>
        </authorList>
    </citation>
    <scope>NUCLEOTIDE SEQUENCE</scope>
    <source>
        <strain evidence="1">NS2018</strain>
        <tissue evidence="1">Leaf</tissue>
    </source>
</reference>
<comment type="caution">
    <text evidence="1">The sequence shown here is derived from an EMBL/GenBank/DDBJ whole genome shotgun (WGS) entry which is preliminary data.</text>
</comment>
<reference evidence="1" key="1">
    <citation type="journal article" date="2022" name="Plant J.">
        <title>Strategies of tolerance reflected in two North American maple genomes.</title>
        <authorList>
            <person name="McEvoy S.L."/>
            <person name="Sezen U.U."/>
            <person name="Trouern-Trend A."/>
            <person name="McMahon S.M."/>
            <person name="Schaberg P.G."/>
            <person name="Yang J."/>
            <person name="Wegrzyn J.L."/>
            <person name="Swenson N.G."/>
        </authorList>
    </citation>
    <scope>NUCLEOTIDE SEQUENCE</scope>
    <source>
        <strain evidence="1">NS2018</strain>
    </source>
</reference>
<name>A0AA39VWH7_ACESA</name>
<keyword evidence="2" id="KW-1185">Reference proteome</keyword>
<gene>
    <name evidence="1" type="ORF">LWI29_033048</name>
</gene>
<evidence type="ECO:0000313" key="2">
    <source>
        <dbReference type="Proteomes" id="UP001168877"/>
    </source>
</evidence>
<accession>A0AA39VWH7</accession>
<protein>
    <submittedName>
        <fullName evidence="1">Uncharacterized protein</fullName>
    </submittedName>
</protein>
<proteinExistence type="predicted"/>
<dbReference type="Proteomes" id="UP001168877">
    <property type="component" value="Unassembled WGS sequence"/>
</dbReference>
<dbReference type="EMBL" id="JAUESC010000380">
    <property type="protein sequence ID" value="KAK0593216.1"/>
    <property type="molecule type" value="Genomic_DNA"/>
</dbReference>
<sequence length="97" mass="10874">MNWFMSQPSCLYTANSGKKDVQAIRFFTIWMVDPVRSSSSVDNTTGPPSLFKMVNSIRKRRKTGGAQTIPDQGGTQSTIGVNLKLDNVVWINYQLMD</sequence>